<evidence type="ECO:0000259" key="1">
    <source>
        <dbReference type="Pfam" id="PF04471"/>
    </source>
</evidence>
<keyword evidence="2" id="KW-0255">Endonuclease</keyword>
<gene>
    <name evidence="2" type="ORF">ACFS25_16915</name>
</gene>
<keyword evidence="3" id="KW-1185">Reference proteome</keyword>
<dbReference type="InterPro" id="IPR011335">
    <property type="entry name" value="Restrct_endonuc-II-like"/>
</dbReference>
<reference evidence="3" key="1">
    <citation type="journal article" date="2019" name="Int. J. Syst. Evol. Microbiol.">
        <title>The Global Catalogue of Microorganisms (GCM) 10K type strain sequencing project: providing services to taxonomists for standard genome sequencing and annotation.</title>
        <authorList>
            <consortium name="The Broad Institute Genomics Platform"/>
            <consortium name="The Broad Institute Genome Sequencing Center for Infectious Disease"/>
            <person name="Wu L."/>
            <person name="Ma J."/>
        </authorList>
    </citation>
    <scope>NUCLEOTIDE SEQUENCE [LARGE SCALE GENOMIC DNA]</scope>
    <source>
        <strain evidence="3">KCTC 52490</strain>
    </source>
</reference>
<sequence>MAPGKEYEKFVYDKMKMFFPDFQVTLDEKIVGKISGISRQIDVTIRGKIKGIEILYLVQCKDKTRAADIIIVGEFASVVDDLGATRGFLICAGGFAKTIHIYAQKKNIDLFTIQDINHPKWKVKIQISVLYKKNKSTEINMDISYMEDYLPKPIDSFSLTRHKKNFKRVSIDNGRTSESLMSYINKVLKHNNIDVSKQPILILDFITT</sequence>
<evidence type="ECO:0000313" key="3">
    <source>
        <dbReference type="Proteomes" id="UP001597512"/>
    </source>
</evidence>
<keyword evidence="2" id="KW-0540">Nuclease</keyword>
<dbReference type="Proteomes" id="UP001597512">
    <property type="component" value="Unassembled WGS sequence"/>
</dbReference>
<dbReference type="RefSeq" id="WP_381503429.1">
    <property type="nucleotide sequence ID" value="NZ_JBHUOM010000017.1"/>
</dbReference>
<evidence type="ECO:0000313" key="2">
    <source>
        <dbReference type="EMBL" id="MFD2935466.1"/>
    </source>
</evidence>
<feature type="domain" description="Restriction endonuclease type IV Mrr" evidence="1">
    <location>
        <begin position="39"/>
        <end position="116"/>
    </location>
</feature>
<dbReference type="InterPro" id="IPR007560">
    <property type="entry name" value="Restrct_endonuc_IV_Mrr"/>
</dbReference>
<dbReference type="GO" id="GO:0016787">
    <property type="term" value="F:hydrolase activity"/>
    <property type="evidence" value="ECO:0007669"/>
    <property type="project" value="UniProtKB-KW"/>
</dbReference>
<dbReference type="Pfam" id="PF04471">
    <property type="entry name" value="Mrr_cat"/>
    <property type="match status" value="1"/>
</dbReference>
<comment type="caution">
    <text evidence="2">The sequence shown here is derived from an EMBL/GenBank/DDBJ whole genome shotgun (WGS) entry which is preliminary data.</text>
</comment>
<accession>A0ABW6AJ23</accession>
<organism evidence="2 3">
    <name type="scientific">Spirosoma flavum</name>
    <dbReference type="NCBI Taxonomy" id="2048557"/>
    <lineage>
        <taxon>Bacteria</taxon>
        <taxon>Pseudomonadati</taxon>
        <taxon>Bacteroidota</taxon>
        <taxon>Cytophagia</taxon>
        <taxon>Cytophagales</taxon>
        <taxon>Cytophagaceae</taxon>
        <taxon>Spirosoma</taxon>
    </lineage>
</organism>
<dbReference type="EC" id="3.1.21.-" evidence="2"/>
<name>A0ABW6AJ23_9BACT</name>
<keyword evidence="2" id="KW-0378">Hydrolase</keyword>
<dbReference type="GO" id="GO:0004519">
    <property type="term" value="F:endonuclease activity"/>
    <property type="evidence" value="ECO:0007669"/>
    <property type="project" value="UniProtKB-KW"/>
</dbReference>
<protein>
    <submittedName>
        <fullName evidence="2">Restriction endonuclease</fullName>
        <ecNumber evidence="2">3.1.21.-</ecNumber>
    </submittedName>
</protein>
<dbReference type="SUPFAM" id="SSF52980">
    <property type="entry name" value="Restriction endonuclease-like"/>
    <property type="match status" value="1"/>
</dbReference>
<dbReference type="EMBL" id="JBHUOM010000017">
    <property type="protein sequence ID" value="MFD2935466.1"/>
    <property type="molecule type" value="Genomic_DNA"/>
</dbReference>
<proteinExistence type="predicted"/>